<evidence type="ECO:0000313" key="3">
    <source>
        <dbReference type="Proteomes" id="UP000182444"/>
    </source>
</evidence>
<organism evidence="2 3">
    <name type="scientific">Yarrowia lipolytica</name>
    <name type="common">Candida lipolytica</name>
    <dbReference type="NCBI Taxonomy" id="4952"/>
    <lineage>
        <taxon>Eukaryota</taxon>
        <taxon>Fungi</taxon>
        <taxon>Dikarya</taxon>
        <taxon>Ascomycota</taxon>
        <taxon>Saccharomycotina</taxon>
        <taxon>Dipodascomycetes</taxon>
        <taxon>Dipodascales</taxon>
        <taxon>Dipodascales incertae sedis</taxon>
        <taxon>Yarrowia</taxon>
    </lineage>
</organism>
<dbReference type="OrthoDB" id="6417021at2759"/>
<comment type="similarity">
    <text evidence="1">Belongs to the TTI2 family.</text>
</comment>
<protein>
    <submittedName>
        <fullName evidence="2">Uncharacterized protein</fullName>
    </submittedName>
</protein>
<dbReference type="Gene3D" id="1.25.10.10">
    <property type="entry name" value="Leucine-rich Repeat Variant"/>
    <property type="match status" value="1"/>
</dbReference>
<dbReference type="EMBL" id="CP017556">
    <property type="protein sequence ID" value="AOW03931.1"/>
    <property type="molecule type" value="Genomic_DNA"/>
</dbReference>
<dbReference type="GO" id="GO:0110078">
    <property type="term" value="C:TTT Hsp90 cochaperone complex"/>
    <property type="evidence" value="ECO:0007669"/>
    <property type="project" value="InterPro"/>
</dbReference>
<sequence length="372" mass="41350">MNQQLEEIRKTPPAQTDPQFNDTVELLNRHVAQSTEPETAVLAATILGELGVPVTVQMNDKQLETVSRRLYEQLRDLFTSSGAKDRKERFKNVAGFSLSTEDEAKYSKASTGALIQLIHLSGASKQLAQTYISFIFPAVLNLCDYHEPSVKITGAQCVLALCNPDGSYRALVRQMRLTQVFWDALQPHLSFLPPSTEETVAAPLQQVTYEALTPLYLMMRQGTPAEPTLKDLTLLDELLQQVVRGLDLSYIRTVKTLLHALDGIVDLFGKYAASYVEELVVAWTPIMEDPFATADLSLLETCGNTILHFLKTVSVATVKRHALEVARITAIALANVRKEEKGKRESAESVMMDVFDKLVAVRPDIVAIRDFS</sequence>
<dbReference type="AlphaFoldDB" id="A0A1D8NE99"/>
<dbReference type="GeneID" id="2910360"/>
<accession>A0A1D8NE99</accession>
<proteinExistence type="inferred from homology"/>
<dbReference type="InterPro" id="IPR016024">
    <property type="entry name" value="ARM-type_fold"/>
</dbReference>
<dbReference type="VEuPathDB" id="FungiDB:YALI1_D14431g"/>
<dbReference type="RefSeq" id="XP_502706.1">
    <property type="nucleotide sequence ID" value="XM_502706.3"/>
</dbReference>
<dbReference type="InterPro" id="IPR011989">
    <property type="entry name" value="ARM-like"/>
</dbReference>
<dbReference type="Pfam" id="PF10521">
    <property type="entry name" value="Tti2"/>
    <property type="match status" value="1"/>
</dbReference>
<dbReference type="Proteomes" id="UP000182444">
    <property type="component" value="Chromosome 1D"/>
</dbReference>
<dbReference type="InterPro" id="IPR018870">
    <property type="entry name" value="Tti2"/>
</dbReference>
<gene>
    <name evidence="2" type="ORF">YALI1_D14431g</name>
</gene>
<dbReference type="SUPFAM" id="SSF48371">
    <property type="entry name" value="ARM repeat"/>
    <property type="match status" value="1"/>
</dbReference>
<reference evidence="2 3" key="1">
    <citation type="journal article" date="2016" name="PLoS ONE">
        <title>Sequence Assembly of Yarrowia lipolytica Strain W29/CLIB89 Shows Transposable Element Diversity.</title>
        <authorList>
            <person name="Magnan C."/>
            <person name="Yu J."/>
            <person name="Chang I."/>
            <person name="Jahn E."/>
            <person name="Kanomata Y."/>
            <person name="Wu J."/>
            <person name="Zeller M."/>
            <person name="Oakes M."/>
            <person name="Baldi P."/>
            <person name="Sandmeyer S."/>
        </authorList>
    </citation>
    <scope>NUCLEOTIDE SEQUENCE [LARGE SCALE GENOMIC DNA]</scope>
    <source>
        <strain evidence="3">CLIB89(W29)</strain>
    </source>
</reference>
<evidence type="ECO:0000313" key="2">
    <source>
        <dbReference type="EMBL" id="AOW03931.1"/>
    </source>
</evidence>
<name>A0A1D8NE99_YARLL</name>
<evidence type="ECO:0000256" key="1">
    <source>
        <dbReference type="ARBA" id="ARBA00034736"/>
    </source>
</evidence>
<dbReference type="KEGG" id="yli:2910360"/>
<dbReference type="VEuPathDB" id="FungiDB:YALI0_D11594g"/>